<name>A0A4Y2K6Y6_ARAVE</name>
<proteinExistence type="predicted"/>
<sequence>MVSYRPQCRRARVSKHGSTEAHCTLNHMKGDRRHAAGVVQNLGERRQLRCRSRLLTVVQNCEVRPKSSPRVASKRDANINKLQSNIGYFILDPNTLLNDNYYEYLILGFVLNQNFQHLQPIK</sequence>
<dbReference type="Proteomes" id="UP000499080">
    <property type="component" value="Unassembled WGS sequence"/>
</dbReference>
<comment type="caution">
    <text evidence="1">The sequence shown here is derived from an EMBL/GenBank/DDBJ whole genome shotgun (WGS) entry which is preliminary data.</text>
</comment>
<evidence type="ECO:0000313" key="2">
    <source>
        <dbReference type="Proteomes" id="UP000499080"/>
    </source>
</evidence>
<evidence type="ECO:0000313" key="1">
    <source>
        <dbReference type="EMBL" id="GBM98210.1"/>
    </source>
</evidence>
<organism evidence="1 2">
    <name type="scientific">Araneus ventricosus</name>
    <name type="common">Orbweaver spider</name>
    <name type="synonym">Epeira ventricosa</name>
    <dbReference type="NCBI Taxonomy" id="182803"/>
    <lineage>
        <taxon>Eukaryota</taxon>
        <taxon>Metazoa</taxon>
        <taxon>Ecdysozoa</taxon>
        <taxon>Arthropoda</taxon>
        <taxon>Chelicerata</taxon>
        <taxon>Arachnida</taxon>
        <taxon>Araneae</taxon>
        <taxon>Araneomorphae</taxon>
        <taxon>Entelegynae</taxon>
        <taxon>Araneoidea</taxon>
        <taxon>Araneidae</taxon>
        <taxon>Araneus</taxon>
    </lineage>
</organism>
<keyword evidence="2" id="KW-1185">Reference proteome</keyword>
<dbReference type="EMBL" id="BGPR01004302">
    <property type="protein sequence ID" value="GBM98210.1"/>
    <property type="molecule type" value="Genomic_DNA"/>
</dbReference>
<accession>A0A4Y2K6Y6</accession>
<dbReference type="AlphaFoldDB" id="A0A4Y2K6Y6"/>
<gene>
    <name evidence="1" type="ORF">AVEN_152288_1</name>
</gene>
<reference evidence="1 2" key="1">
    <citation type="journal article" date="2019" name="Sci. Rep.">
        <title>Orb-weaving spider Araneus ventricosus genome elucidates the spidroin gene catalogue.</title>
        <authorList>
            <person name="Kono N."/>
            <person name="Nakamura H."/>
            <person name="Ohtoshi R."/>
            <person name="Moran D.A.P."/>
            <person name="Shinohara A."/>
            <person name="Yoshida Y."/>
            <person name="Fujiwara M."/>
            <person name="Mori M."/>
            <person name="Tomita M."/>
            <person name="Arakawa K."/>
        </authorList>
    </citation>
    <scope>NUCLEOTIDE SEQUENCE [LARGE SCALE GENOMIC DNA]</scope>
</reference>
<protein>
    <submittedName>
        <fullName evidence="1">Uncharacterized protein</fullName>
    </submittedName>
</protein>